<dbReference type="Proteomes" id="UP001596113">
    <property type="component" value="Unassembled WGS sequence"/>
</dbReference>
<comment type="caution">
    <text evidence="2">The sequence shown here is derived from an EMBL/GenBank/DDBJ whole genome shotgun (WGS) entry which is preliminary data.</text>
</comment>
<evidence type="ECO:0000256" key="1">
    <source>
        <dbReference type="SAM" id="Phobius"/>
    </source>
</evidence>
<proteinExistence type="predicted"/>
<sequence length="145" mass="16948">MKGIFGAILIYLTYLGAGVFLMGTWPFKFGIEGSAIEVLIVTHLALVMLLYLTSKIINKYKGIPGLLLFFSWYLSSTVYGVIQIKKMFDVYNSDIDGWNHFHRWDFLLWEWSVPVYIGSVQLIIMLCHFFFRILKKQIYSNLEMK</sequence>
<keyword evidence="3" id="KW-1185">Reference proteome</keyword>
<feature type="transmembrane region" description="Helical" evidence="1">
    <location>
        <begin position="7"/>
        <end position="27"/>
    </location>
</feature>
<feature type="transmembrane region" description="Helical" evidence="1">
    <location>
        <begin position="65"/>
        <end position="84"/>
    </location>
</feature>
<keyword evidence="1" id="KW-0472">Membrane</keyword>
<dbReference type="RefSeq" id="WP_378139029.1">
    <property type="nucleotide sequence ID" value="NZ_JBHSMI010000063.1"/>
</dbReference>
<organism evidence="2 3">
    <name type="scientific">Cohnella soli</name>
    <dbReference type="NCBI Taxonomy" id="425005"/>
    <lineage>
        <taxon>Bacteria</taxon>
        <taxon>Bacillati</taxon>
        <taxon>Bacillota</taxon>
        <taxon>Bacilli</taxon>
        <taxon>Bacillales</taxon>
        <taxon>Paenibacillaceae</taxon>
        <taxon>Cohnella</taxon>
    </lineage>
</organism>
<keyword evidence="1" id="KW-0812">Transmembrane</keyword>
<name>A0ABW0I2F4_9BACL</name>
<reference evidence="3" key="1">
    <citation type="journal article" date="2019" name="Int. J. Syst. Evol. Microbiol.">
        <title>The Global Catalogue of Microorganisms (GCM) 10K type strain sequencing project: providing services to taxonomists for standard genome sequencing and annotation.</title>
        <authorList>
            <consortium name="The Broad Institute Genomics Platform"/>
            <consortium name="The Broad Institute Genome Sequencing Center for Infectious Disease"/>
            <person name="Wu L."/>
            <person name="Ma J."/>
        </authorList>
    </citation>
    <scope>NUCLEOTIDE SEQUENCE [LARGE SCALE GENOMIC DNA]</scope>
    <source>
        <strain evidence="3">CGMCC 1.18575</strain>
    </source>
</reference>
<gene>
    <name evidence="2" type="ORF">ACFPOF_29435</name>
</gene>
<feature type="transmembrane region" description="Helical" evidence="1">
    <location>
        <begin position="33"/>
        <end position="53"/>
    </location>
</feature>
<accession>A0ABW0I2F4</accession>
<feature type="transmembrane region" description="Helical" evidence="1">
    <location>
        <begin position="113"/>
        <end position="134"/>
    </location>
</feature>
<protein>
    <submittedName>
        <fullName evidence="2">Uncharacterized protein</fullName>
    </submittedName>
</protein>
<keyword evidence="1" id="KW-1133">Transmembrane helix</keyword>
<evidence type="ECO:0000313" key="3">
    <source>
        <dbReference type="Proteomes" id="UP001596113"/>
    </source>
</evidence>
<dbReference type="EMBL" id="JBHSMI010000063">
    <property type="protein sequence ID" value="MFC5406868.1"/>
    <property type="molecule type" value="Genomic_DNA"/>
</dbReference>
<evidence type="ECO:0000313" key="2">
    <source>
        <dbReference type="EMBL" id="MFC5406868.1"/>
    </source>
</evidence>